<dbReference type="InterPro" id="IPR050342">
    <property type="entry name" value="HMGB"/>
</dbReference>
<feature type="domain" description="HMG box" evidence="4">
    <location>
        <begin position="72"/>
        <end position="141"/>
    </location>
</feature>
<evidence type="ECO:0000313" key="5">
    <source>
        <dbReference type="EMBL" id="KAF2810770.1"/>
    </source>
</evidence>
<gene>
    <name evidence="5 7" type="ORF">BDZ99DRAFT_462093</name>
</gene>
<evidence type="ECO:0000256" key="2">
    <source>
        <dbReference type="PROSITE-ProRule" id="PRU00267"/>
    </source>
</evidence>
<proteinExistence type="predicted"/>
<reference evidence="5 7" key="1">
    <citation type="journal article" date="2020" name="Stud. Mycol.">
        <title>101 Dothideomycetes genomes: a test case for predicting lifestyles and emergence of pathogens.</title>
        <authorList>
            <person name="Haridas S."/>
            <person name="Albert R."/>
            <person name="Binder M."/>
            <person name="Bloem J."/>
            <person name="Labutti K."/>
            <person name="Salamov A."/>
            <person name="Andreopoulos B."/>
            <person name="Baker S."/>
            <person name="Barry K."/>
            <person name="Bills G."/>
            <person name="Bluhm B."/>
            <person name="Cannon C."/>
            <person name="Castanera R."/>
            <person name="Culley D."/>
            <person name="Daum C."/>
            <person name="Ezra D."/>
            <person name="Gonzalez J."/>
            <person name="Henrissat B."/>
            <person name="Kuo A."/>
            <person name="Liang C."/>
            <person name="Lipzen A."/>
            <person name="Lutzoni F."/>
            <person name="Magnuson J."/>
            <person name="Mondo S."/>
            <person name="Nolan M."/>
            <person name="Ohm R."/>
            <person name="Pangilinan J."/>
            <person name="Park H.-J."/>
            <person name="Ramirez L."/>
            <person name="Alfaro M."/>
            <person name="Sun H."/>
            <person name="Tritt A."/>
            <person name="Yoshinaga Y."/>
            <person name="Zwiers L.-H."/>
            <person name="Turgeon B."/>
            <person name="Goodwin S."/>
            <person name="Spatafora J."/>
            <person name="Crous P."/>
            <person name="Grigoriev I."/>
        </authorList>
    </citation>
    <scope>NUCLEOTIDE SEQUENCE</scope>
    <source>
        <strain evidence="5 7">CBS 304.34</strain>
    </source>
</reference>
<feature type="DNA-binding region" description="HMG box" evidence="2">
    <location>
        <begin position="72"/>
        <end position="141"/>
    </location>
</feature>
<dbReference type="Proteomes" id="UP000504636">
    <property type="component" value="Unplaced"/>
</dbReference>
<dbReference type="PANTHER" id="PTHR48112:SF22">
    <property type="entry name" value="MITOCHONDRIAL TRANSCRIPTION FACTOR A, ISOFORM B"/>
    <property type="match status" value="1"/>
</dbReference>
<protein>
    <submittedName>
        <fullName evidence="5 7">HMG-box</fullName>
    </submittedName>
</protein>
<dbReference type="OrthoDB" id="1919336at2759"/>
<dbReference type="AlphaFoldDB" id="A0A6A6YPR2"/>
<dbReference type="Gene3D" id="1.10.30.10">
    <property type="entry name" value="High mobility group box domain"/>
    <property type="match status" value="1"/>
</dbReference>
<keyword evidence="2" id="KW-0539">Nucleus</keyword>
<dbReference type="RefSeq" id="XP_033577734.1">
    <property type="nucleotide sequence ID" value="XM_033719759.1"/>
</dbReference>
<evidence type="ECO:0000259" key="4">
    <source>
        <dbReference type="PROSITE" id="PS50118"/>
    </source>
</evidence>
<keyword evidence="6" id="KW-1185">Reference proteome</keyword>
<organism evidence="5">
    <name type="scientific">Mytilinidion resinicola</name>
    <dbReference type="NCBI Taxonomy" id="574789"/>
    <lineage>
        <taxon>Eukaryota</taxon>
        <taxon>Fungi</taxon>
        <taxon>Dikarya</taxon>
        <taxon>Ascomycota</taxon>
        <taxon>Pezizomycotina</taxon>
        <taxon>Dothideomycetes</taxon>
        <taxon>Pleosporomycetidae</taxon>
        <taxon>Mytilinidiales</taxon>
        <taxon>Mytilinidiaceae</taxon>
        <taxon>Mytilinidion</taxon>
    </lineage>
</organism>
<dbReference type="InterPro" id="IPR036910">
    <property type="entry name" value="HMG_box_dom_sf"/>
</dbReference>
<dbReference type="PROSITE" id="PS50118">
    <property type="entry name" value="HMG_BOX_2"/>
    <property type="match status" value="1"/>
</dbReference>
<sequence length="159" mass="17982">MGFFPLHDVVGSNAHAQGQELPKKVKKHDSKKVDNRHNTAQETSGVPVYLEASDAKKKHRRKSQKMKDPDAPKHPKSAFIFFNSTENRQKLKDENPEMLFKDIGAKMGERWKTMPAAEREVYEKHAAEEKEKYLAAKAAYTPKVSVEGSNDTDVDMVDG</sequence>
<dbReference type="GO" id="GO:0003677">
    <property type="term" value="F:DNA binding"/>
    <property type="evidence" value="ECO:0007669"/>
    <property type="project" value="UniProtKB-UniRule"/>
</dbReference>
<dbReference type="Pfam" id="PF00505">
    <property type="entry name" value="HMG_box"/>
    <property type="match status" value="1"/>
</dbReference>
<dbReference type="EMBL" id="MU003699">
    <property type="protein sequence ID" value="KAF2810770.1"/>
    <property type="molecule type" value="Genomic_DNA"/>
</dbReference>
<dbReference type="GO" id="GO:0005634">
    <property type="term" value="C:nucleus"/>
    <property type="evidence" value="ECO:0007669"/>
    <property type="project" value="UniProtKB-UniRule"/>
</dbReference>
<feature type="region of interest" description="Disordered" evidence="3">
    <location>
        <begin position="1"/>
        <end position="78"/>
    </location>
</feature>
<dbReference type="SMART" id="SM00398">
    <property type="entry name" value="HMG"/>
    <property type="match status" value="1"/>
</dbReference>
<evidence type="ECO:0000313" key="6">
    <source>
        <dbReference type="Proteomes" id="UP000504636"/>
    </source>
</evidence>
<accession>A0A6A6YPR2</accession>
<evidence type="ECO:0000256" key="3">
    <source>
        <dbReference type="SAM" id="MobiDB-lite"/>
    </source>
</evidence>
<evidence type="ECO:0000313" key="7">
    <source>
        <dbReference type="RefSeq" id="XP_033577734.1"/>
    </source>
</evidence>
<dbReference type="GeneID" id="54460652"/>
<dbReference type="InterPro" id="IPR009071">
    <property type="entry name" value="HMG_box_dom"/>
</dbReference>
<reference evidence="7" key="2">
    <citation type="submission" date="2020-04" db="EMBL/GenBank/DDBJ databases">
        <authorList>
            <consortium name="NCBI Genome Project"/>
        </authorList>
    </citation>
    <scope>NUCLEOTIDE SEQUENCE</scope>
    <source>
        <strain evidence="7">CBS 304.34</strain>
    </source>
</reference>
<name>A0A6A6YPR2_9PEZI</name>
<dbReference type="SUPFAM" id="SSF47095">
    <property type="entry name" value="HMG-box"/>
    <property type="match status" value="1"/>
</dbReference>
<keyword evidence="1 2" id="KW-0238">DNA-binding</keyword>
<evidence type="ECO:0000256" key="1">
    <source>
        <dbReference type="ARBA" id="ARBA00023125"/>
    </source>
</evidence>
<reference evidence="7" key="3">
    <citation type="submission" date="2025-04" db="UniProtKB">
        <authorList>
            <consortium name="RefSeq"/>
        </authorList>
    </citation>
    <scope>IDENTIFICATION</scope>
    <source>
        <strain evidence="7">CBS 304.34</strain>
    </source>
</reference>
<dbReference type="PANTHER" id="PTHR48112">
    <property type="entry name" value="HIGH MOBILITY GROUP PROTEIN DSP1"/>
    <property type="match status" value="1"/>
</dbReference>